<keyword evidence="1" id="KW-0399">Innate immunity</keyword>
<feature type="coiled-coil region" evidence="7">
    <location>
        <begin position="229"/>
        <end position="275"/>
    </location>
</feature>
<dbReference type="InterPro" id="IPR001841">
    <property type="entry name" value="Znf_RING"/>
</dbReference>
<dbReference type="InterPro" id="IPR013083">
    <property type="entry name" value="Znf_RING/FYVE/PHD"/>
</dbReference>
<feature type="domain" description="B30.2/SPRY" evidence="10">
    <location>
        <begin position="357"/>
        <end position="534"/>
    </location>
</feature>
<sequence length="534" mass="61782">SISPMTEEQFQCSVCKEVFIDPVTTPCGHSFCKNCITRSWAASQRYYCPLCNESFINKPELKINITLRDVADHFKRQTVSDDILCDACTDVKQKAIKSCLDCGVTFCASHLEPHNYVPNYKKHKLINAVKNLEDYRCQKHMRPLDLFCRDDQMYVCHFCTETDHKNHNVASFEEEIGQWRSHLGKTQVELQHMIQERVEKIQEINQSVELCEKETSESVEVFTALIHSIEKSQAELLEVMEEKQKAVEKQAEGLVKELEEEIDELKRGDIRMEQLSHSDDHLYLLQIYPTVCRVPRTKNWTNVRIETDLSVKALKTNLSELQETLNKKLSVTLSEKQKNIGDMRSITNTVTTYEQVGELLLFVISLIVNQWFSKLDVTLDPETANPHLIFYMGGKQVTHGDKKQDVPDTPKRFTRYTAVLGTQGFSSGRFYYEVQVSGKTEWRLGVARESVNRKGKLEKFCPQNGFWTVILRNEDEYTARDNTYIPLSLREKPQKVGVFVDYDEGLVSFYDVEATSHIYSFTGQSFTEKIYPYL</sequence>
<dbReference type="Pfam" id="PF13445">
    <property type="entry name" value="zf-RING_UBOX"/>
    <property type="match status" value="1"/>
</dbReference>
<evidence type="ECO:0000313" key="11">
    <source>
        <dbReference type="EMBL" id="KAI5610866.1"/>
    </source>
</evidence>
<evidence type="ECO:0000256" key="5">
    <source>
        <dbReference type="ARBA" id="ARBA00022859"/>
    </source>
</evidence>
<evidence type="ECO:0000259" key="10">
    <source>
        <dbReference type="PROSITE" id="PS50188"/>
    </source>
</evidence>
<dbReference type="Pfam" id="PF00643">
    <property type="entry name" value="zf-B_box"/>
    <property type="match status" value="1"/>
</dbReference>
<feature type="domain" description="B box-type" evidence="9">
    <location>
        <begin position="132"/>
        <end position="172"/>
    </location>
</feature>
<evidence type="ECO:0000256" key="1">
    <source>
        <dbReference type="ARBA" id="ARBA00022588"/>
    </source>
</evidence>
<dbReference type="PANTHER" id="PTHR25465:SF32">
    <property type="entry name" value="BLOODTHIRSTY-RELATED GENE FAMILY, MEMBER 16 ISOFORM X1-RELATED"/>
    <property type="match status" value="1"/>
</dbReference>
<dbReference type="GO" id="GO:0008270">
    <property type="term" value="F:zinc ion binding"/>
    <property type="evidence" value="ECO:0007669"/>
    <property type="project" value="UniProtKB-KW"/>
</dbReference>
<dbReference type="EMBL" id="MU570271">
    <property type="protein sequence ID" value="KAI5610866.1"/>
    <property type="molecule type" value="Genomic_DNA"/>
</dbReference>
<dbReference type="GO" id="GO:0005737">
    <property type="term" value="C:cytoplasm"/>
    <property type="evidence" value="ECO:0007669"/>
    <property type="project" value="UniProtKB-ARBA"/>
</dbReference>
<keyword evidence="12" id="KW-1185">Reference proteome</keyword>
<dbReference type="SMART" id="SM00184">
    <property type="entry name" value="RING"/>
    <property type="match status" value="1"/>
</dbReference>
<keyword evidence="2" id="KW-0479">Metal-binding</keyword>
<dbReference type="Proteomes" id="UP001205998">
    <property type="component" value="Unassembled WGS sequence"/>
</dbReference>
<dbReference type="InterPro" id="IPR058030">
    <property type="entry name" value="TRIM8/14/16/25/29/45/65_CC"/>
</dbReference>
<dbReference type="SMART" id="SM00589">
    <property type="entry name" value="PRY"/>
    <property type="match status" value="1"/>
</dbReference>
<dbReference type="Gene3D" id="3.30.160.60">
    <property type="entry name" value="Classic Zinc Finger"/>
    <property type="match status" value="1"/>
</dbReference>
<dbReference type="PRINTS" id="PR01407">
    <property type="entry name" value="BUTYPHLNCDUF"/>
</dbReference>
<dbReference type="InterPro" id="IPR043136">
    <property type="entry name" value="B30.2/SPRY_sf"/>
</dbReference>
<organism evidence="11 12">
    <name type="scientific">Silurus asotus</name>
    <name type="common">Amur catfish</name>
    <name type="synonym">Parasilurus asotus</name>
    <dbReference type="NCBI Taxonomy" id="30991"/>
    <lineage>
        <taxon>Eukaryota</taxon>
        <taxon>Metazoa</taxon>
        <taxon>Chordata</taxon>
        <taxon>Craniata</taxon>
        <taxon>Vertebrata</taxon>
        <taxon>Euteleostomi</taxon>
        <taxon>Actinopterygii</taxon>
        <taxon>Neopterygii</taxon>
        <taxon>Teleostei</taxon>
        <taxon>Ostariophysi</taxon>
        <taxon>Siluriformes</taxon>
        <taxon>Siluridae</taxon>
        <taxon>Silurus</taxon>
    </lineage>
</organism>
<dbReference type="AlphaFoldDB" id="A0AAD5A6Z7"/>
<dbReference type="InterPro" id="IPR027370">
    <property type="entry name" value="Znf-RING_euk"/>
</dbReference>
<evidence type="ECO:0000256" key="2">
    <source>
        <dbReference type="ARBA" id="ARBA00022723"/>
    </source>
</evidence>
<dbReference type="PROSITE" id="PS50188">
    <property type="entry name" value="B302_SPRY"/>
    <property type="match status" value="1"/>
</dbReference>
<feature type="non-terminal residue" evidence="11">
    <location>
        <position position="534"/>
    </location>
</feature>
<dbReference type="Pfam" id="PF00622">
    <property type="entry name" value="SPRY"/>
    <property type="match status" value="1"/>
</dbReference>
<evidence type="ECO:0000256" key="7">
    <source>
        <dbReference type="SAM" id="Coils"/>
    </source>
</evidence>
<dbReference type="Pfam" id="PF13765">
    <property type="entry name" value="PRY"/>
    <property type="match status" value="1"/>
</dbReference>
<dbReference type="SUPFAM" id="SSF57850">
    <property type="entry name" value="RING/U-box"/>
    <property type="match status" value="1"/>
</dbReference>
<evidence type="ECO:0000313" key="12">
    <source>
        <dbReference type="Proteomes" id="UP001205998"/>
    </source>
</evidence>
<accession>A0AAD5A6Z7</accession>
<evidence type="ECO:0000259" key="8">
    <source>
        <dbReference type="PROSITE" id="PS50089"/>
    </source>
</evidence>
<dbReference type="CDD" id="cd19769">
    <property type="entry name" value="Bbox2_TRIM16-like"/>
    <property type="match status" value="1"/>
</dbReference>
<dbReference type="PANTHER" id="PTHR25465">
    <property type="entry name" value="B-BOX DOMAIN CONTAINING"/>
    <property type="match status" value="1"/>
</dbReference>
<evidence type="ECO:0000256" key="3">
    <source>
        <dbReference type="ARBA" id="ARBA00022771"/>
    </source>
</evidence>
<dbReference type="InterPro" id="IPR001870">
    <property type="entry name" value="B30.2/SPRY"/>
</dbReference>
<dbReference type="InterPro" id="IPR006574">
    <property type="entry name" value="PRY"/>
</dbReference>
<dbReference type="SMART" id="SM00449">
    <property type="entry name" value="SPRY"/>
    <property type="match status" value="1"/>
</dbReference>
<dbReference type="SUPFAM" id="SSF57845">
    <property type="entry name" value="B-box zinc-binding domain"/>
    <property type="match status" value="1"/>
</dbReference>
<gene>
    <name evidence="11" type="ORF">C0J50_1605</name>
</gene>
<dbReference type="CDD" id="cd13733">
    <property type="entry name" value="SPRY_PRY_C-I_1"/>
    <property type="match status" value="1"/>
</dbReference>
<feature type="non-terminal residue" evidence="11">
    <location>
        <position position="1"/>
    </location>
</feature>
<keyword evidence="4" id="KW-0862">Zinc</keyword>
<dbReference type="InterPro" id="IPR000315">
    <property type="entry name" value="Znf_B-box"/>
</dbReference>
<evidence type="ECO:0000256" key="4">
    <source>
        <dbReference type="ARBA" id="ARBA00022833"/>
    </source>
</evidence>
<dbReference type="InterPro" id="IPR017907">
    <property type="entry name" value="Znf_RING_CS"/>
</dbReference>
<dbReference type="InterPro" id="IPR013320">
    <property type="entry name" value="ConA-like_dom_sf"/>
</dbReference>
<evidence type="ECO:0000256" key="6">
    <source>
        <dbReference type="PROSITE-ProRule" id="PRU00024"/>
    </source>
</evidence>
<dbReference type="SUPFAM" id="SSF49899">
    <property type="entry name" value="Concanavalin A-like lectins/glucanases"/>
    <property type="match status" value="1"/>
</dbReference>
<keyword evidence="3 6" id="KW-0863">Zinc-finger</keyword>
<dbReference type="PROSITE" id="PS00518">
    <property type="entry name" value="ZF_RING_1"/>
    <property type="match status" value="1"/>
</dbReference>
<dbReference type="FunFam" id="2.60.120.920:FF:000004">
    <property type="entry name" value="Butyrophilin subfamily 1 member A1"/>
    <property type="match status" value="1"/>
</dbReference>
<dbReference type="PROSITE" id="PS50089">
    <property type="entry name" value="ZF_RING_2"/>
    <property type="match status" value="1"/>
</dbReference>
<keyword evidence="5" id="KW-0391">Immunity</keyword>
<dbReference type="Gene3D" id="4.10.830.40">
    <property type="match status" value="1"/>
</dbReference>
<dbReference type="SMART" id="SM00336">
    <property type="entry name" value="BBOX"/>
    <property type="match status" value="1"/>
</dbReference>
<keyword evidence="7" id="KW-0175">Coiled coil</keyword>
<name>A0AAD5A6Z7_SILAS</name>
<comment type="caution">
    <text evidence="11">The sequence shown here is derived from an EMBL/GenBank/DDBJ whole genome shotgun (WGS) entry which is preliminary data.</text>
</comment>
<dbReference type="Gene3D" id="2.60.120.920">
    <property type="match status" value="1"/>
</dbReference>
<dbReference type="GO" id="GO:0045087">
    <property type="term" value="P:innate immune response"/>
    <property type="evidence" value="ECO:0007669"/>
    <property type="project" value="UniProtKB-KW"/>
</dbReference>
<protein>
    <submittedName>
        <fullName evidence="11">Bloodthirsty-relatedprotein family, member 6</fullName>
    </submittedName>
</protein>
<reference evidence="11" key="1">
    <citation type="submission" date="2018-07" db="EMBL/GenBank/DDBJ databases">
        <title>Comparative genomics of catfishes provides insights into carnivory and benthic adaptation.</title>
        <authorList>
            <person name="Zhang Y."/>
            <person name="Wang D."/>
            <person name="Peng Z."/>
            <person name="Zheng S."/>
            <person name="Shao F."/>
            <person name="Tao W."/>
        </authorList>
    </citation>
    <scope>NUCLEOTIDE SEQUENCE</scope>
    <source>
        <strain evidence="11">Chongqing</strain>
    </source>
</reference>
<proteinExistence type="predicted"/>
<dbReference type="Gene3D" id="3.30.40.10">
    <property type="entry name" value="Zinc/RING finger domain, C3HC4 (zinc finger)"/>
    <property type="match status" value="1"/>
</dbReference>
<dbReference type="InterPro" id="IPR003877">
    <property type="entry name" value="SPRY_dom"/>
</dbReference>
<evidence type="ECO:0000259" key="9">
    <source>
        <dbReference type="PROSITE" id="PS50119"/>
    </source>
</evidence>
<feature type="domain" description="RING-type" evidence="8">
    <location>
        <begin position="12"/>
        <end position="52"/>
    </location>
</feature>
<dbReference type="InterPro" id="IPR051051">
    <property type="entry name" value="E3_ubiq-ligase_TRIM/RNF"/>
</dbReference>
<dbReference type="Pfam" id="PF25600">
    <property type="entry name" value="TRIM_CC"/>
    <property type="match status" value="1"/>
</dbReference>
<dbReference type="PROSITE" id="PS50119">
    <property type="entry name" value="ZF_BBOX"/>
    <property type="match status" value="1"/>
</dbReference>
<dbReference type="InterPro" id="IPR003879">
    <property type="entry name" value="Butyrophylin_SPRY"/>
</dbReference>